<protein>
    <submittedName>
        <fullName evidence="1">Uncharacterized protein</fullName>
    </submittedName>
</protein>
<organism evidence="1 2">
    <name type="scientific">Gallibacterium genomosp. 3</name>
    <dbReference type="NCBI Taxonomy" id="505345"/>
    <lineage>
        <taxon>Bacteria</taxon>
        <taxon>Pseudomonadati</taxon>
        <taxon>Pseudomonadota</taxon>
        <taxon>Gammaproteobacteria</taxon>
        <taxon>Pasteurellales</taxon>
        <taxon>Pasteurellaceae</taxon>
        <taxon>Gallibacterium</taxon>
    </lineage>
</organism>
<gene>
    <name evidence="1" type="ORF">QV01_02000</name>
</gene>
<dbReference type="EMBL" id="JTJM01000009">
    <property type="protein sequence ID" value="OBW93404.1"/>
    <property type="molecule type" value="Genomic_DNA"/>
</dbReference>
<reference evidence="1 2" key="1">
    <citation type="submission" date="2014-11" db="EMBL/GenBank/DDBJ databases">
        <title>Pan-genome of Gallibacterium spp.</title>
        <authorList>
            <person name="Kudirkiene E."/>
            <person name="Bojesen A.M."/>
        </authorList>
    </citation>
    <scope>NUCLEOTIDE SEQUENCE [LARGE SCALE GENOMIC DNA]</scope>
    <source>
        <strain evidence="1 2">F151</strain>
    </source>
</reference>
<dbReference type="AlphaFoldDB" id="A0A1A7NWM7"/>
<dbReference type="RefSeq" id="WP_065238742.1">
    <property type="nucleotide sequence ID" value="NZ_JTJM01000009.1"/>
</dbReference>
<accession>A0A1A7NWM7</accession>
<sequence length="101" mass="12150">MTIYHKNKKVFENTYSYKNSYSSHSIYFGKEQEQNYKKINIAKFPIFNVEYPYPNNYFKFKLGEKYKIVFKDLSTDPEIKYLRIYLGLDNNGEGSVYKVKP</sequence>
<evidence type="ECO:0000313" key="2">
    <source>
        <dbReference type="Proteomes" id="UP000243558"/>
    </source>
</evidence>
<proteinExistence type="predicted"/>
<keyword evidence="2" id="KW-1185">Reference proteome</keyword>
<name>A0A1A7NWM7_9PAST</name>
<comment type="caution">
    <text evidence="1">The sequence shown here is derived from an EMBL/GenBank/DDBJ whole genome shotgun (WGS) entry which is preliminary data.</text>
</comment>
<dbReference type="Proteomes" id="UP000243558">
    <property type="component" value="Unassembled WGS sequence"/>
</dbReference>
<evidence type="ECO:0000313" key="1">
    <source>
        <dbReference type="EMBL" id="OBW93404.1"/>
    </source>
</evidence>